<dbReference type="EMBL" id="LR796135">
    <property type="protein sequence ID" value="CAB4120767.1"/>
    <property type="molecule type" value="Genomic_DNA"/>
</dbReference>
<gene>
    <name evidence="1" type="ORF">UFOVP5_4</name>
</gene>
<evidence type="ECO:0000313" key="1">
    <source>
        <dbReference type="EMBL" id="CAB4120767.1"/>
    </source>
</evidence>
<sequence>MIELVPASPAHVGVIANRMREADVIECRAMGRSPKDALRLGIKTSAEAWTAKVDGRPEAMFGLVITSALGGTATPWMLGTDAIYRHPREMICHGEKVLRRWLDSYPLLGNYVSVDNSRAIRLLRRWGCKIGWNVIMLGDTGFVSFTMER</sequence>
<protein>
    <submittedName>
        <fullName evidence="1">Uncharacterized protein</fullName>
    </submittedName>
</protein>
<reference evidence="1" key="1">
    <citation type="submission" date="2020-04" db="EMBL/GenBank/DDBJ databases">
        <authorList>
            <person name="Chiriac C."/>
            <person name="Salcher M."/>
            <person name="Ghai R."/>
            <person name="Kavagutti S V."/>
        </authorList>
    </citation>
    <scope>NUCLEOTIDE SEQUENCE</scope>
</reference>
<name>A0A6J5KIV4_9CAUD</name>
<proteinExistence type="predicted"/>
<accession>A0A6J5KIV4</accession>
<organism evidence="1">
    <name type="scientific">uncultured Caudovirales phage</name>
    <dbReference type="NCBI Taxonomy" id="2100421"/>
    <lineage>
        <taxon>Viruses</taxon>
        <taxon>Duplodnaviria</taxon>
        <taxon>Heunggongvirae</taxon>
        <taxon>Uroviricota</taxon>
        <taxon>Caudoviricetes</taxon>
        <taxon>Peduoviridae</taxon>
        <taxon>Maltschvirus</taxon>
        <taxon>Maltschvirus maltsch</taxon>
    </lineage>
</organism>